<name>A0A4C1YNL0_EUMVA</name>
<reference evidence="1 2" key="1">
    <citation type="journal article" date="2019" name="Commun. Biol.">
        <title>The bagworm genome reveals a unique fibroin gene that provides high tensile strength.</title>
        <authorList>
            <person name="Kono N."/>
            <person name="Nakamura H."/>
            <person name="Ohtoshi R."/>
            <person name="Tomita M."/>
            <person name="Numata K."/>
            <person name="Arakawa K."/>
        </authorList>
    </citation>
    <scope>NUCLEOTIDE SEQUENCE [LARGE SCALE GENOMIC DNA]</scope>
</reference>
<evidence type="ECO:0000313" key="1">
    <source>
        <dbReference type="EMBL" id="GBP75977.1"/>
    </source>
</evidence>
<dbReference type="Proteomes" id="UP000299102">
    <property type="component" value="Unassembled WGS sequence"/>
</dbReference>
<gene>
    <name evidence="1" type="ORF">EVAR_32228_1</name>
</gene>
<proteinExistence type="predicted"/>
<sequence>MFSDQQPVSLYDRQYRPPSYVIRDGDSKGMRASAGRMLRKMANASLFCVLSQTYWMSRVSQNTNRPPGVWIPLPDVTYRQVGKQPIPFAC</sequence>
<dbReference type="AlphaFoldDB" id="A0A4C1YNL0"/>
<accession>A0A4C1YNL0</accession>
<organism evidence="1 2">
    <name type="scientific">Eumeta variegata</name>
    <name type="common">Bagworm moth</name>
    <name type="synonym">Eumeta japonica</name>
    <dbReference type="NCBI Taxonomy" id="151549"/>
    <lineage>
        <taxon>Eukaryota</taxon>
        <taxon>Metazoa</taxon>
        <taxon>Ecdysozoa</taxon>
        <taxon>Arthropoda</taxon>
        <taxon>Hexapoda</taxon>
        <taxon>Insecta</taxon>
        <taxon>Pterygota</taxon>
        <taxon>Neoptera</taxon>
        <taxon>Endopterygota</taxon>
        <taxon>Lepidoptera</taxon>
        <taxon>Glossata</taxon>
        <taxon>Ditrysia</taxon>
        <taxon>Tineoidea</taxon>
        <taxon>Psychidae</taxon>
        <taxon>Oiketicinae</taxon>
        <taxon>Eumeta</taxon>
    </lineage>
</organism>
<evidence type="ECO:0000313" key="2">
    <source>
        <dbReference type="Proteomes" id="UP000299102"/>
    </source>
</evidence>
<keyword evidence="2" id="KW-1185">Reference proteome</keyword>
<dbReference type="EMBL" id="BGZK01001270">
    <property type="protein sequence ID" value="GBP75977.1"/>
    <property type="molecule type" value="Genomic_DNA"/>
</dbReference>
<comment type="caution">
    <text evidence="1">The sequence shown here is derived from an EMBL/GenBank/DDBJ whole genome shotgun (WGS) entry which is preliminary data.</text>
</comment>
<protein>
    <submittedName>
        <fullName evidence="1">Uncharacterized protein</fullName>
    </submittedName>
</protein>